<dbReference type="InterPro" id="IPR050902">
    <property type="entry name" value="ABC_Transporter_SBP"/>
</dbReference>
<dbReference type="Gene3D" id="3.40.50.1980">
    <property type="entry name" value="Nitrogenase molybdenum iron protein domain"/>
    <property type="match status" value="2"/>
</dbReference>
<name>A0A094Z1A5_9PROT</name>
<dbReference type="EMBL" id="JOKM01000002">
    <property type="protein sequence ID" value="KGB26714.1"/>
    <property type="molecule type" value="Genomic_DNA"/>
</dbReference>
<dbReference type="PANTHER" id="PTHR30535:SF4">
    <property type="entry name" value="HEMIN-BINDING PERIPLASMIC PROTEIN HMUT"/>
    <property type="match status" value="1"/>
</dbReference>
<dbReference type="PANTHER" id="PTHR30535">
    <property type="entry name" value="VITAMIN B12-BINDING PROTEIN"/>
    <property type="match status" value="1"/>
</dbReference>
<dbReference type="AlphaFoldDB" id="A0A094Z1A5"/>
<gene>
    <name evidence="2" type="ORF">AtDm6_0078</name>
</gene>
<dbReference type="SUPFAM" id="SSF53807">
    <property type="entry name" value="Helical backbone' metal receptor"/>
    <property type="match status" value="1"/>
</dbReference>
<accession>A0A094Z1A5</accession>
<reference evidence="2 3" key="1">
    <citation type="submission" date="2014-06" db="EMBL/GenBank/DDBJ databases">
        <title>Functional and comparative genomic analyses of the Drosophila gut microbiota identify candidate symbiosis factors.</title>
        <authorList>
            <person name="Newell P.D."/>
            <person name="Chaston J.M."/>
            <person name="Douglas A.E."/>
        </authorList>
    </citation>
    <scope>NUCLEOTIDE SEQUENCE [LARGE SCALE GENOMIC DNA]</scope>
    <source>
        <strain evidence="2 3">DmCS_006</strain>
    </source>
</reference>
<dbReference type="PATRIC" id="fig|104102.7.peg.77"/>
<dbReference type="Pfam" id="PF01497">
    <property type="entry name" value="Peripla_BP_2"/>
    <property type="match status" value="1"/>
</dbReference>
<dbReference type="STRING" id="104102.AtDm6_0078"/>
<evidence type="ECO:0000259" key="1">
    <source>
        <dbReference type="PROSITE" id="PS50983"/>
    </source>
</evidence>
<dbReference type="PROSITE" id="PS50983">
    <property type="entry name" value="FE_B12_PBP"/>
    <property type="match status" value="1"/>
</dbReference>
<evidence type="ECO:0000313" key="3">
    <source>
        <dbReference type="Proteomes" id="UP000029448"/>
    </source>
</evidence>
<protein>
    <submittedName>
        <fullName evidence="2">Periplasmic hemin-binding protein</fullName>
    </submittedName>
</protein>
<dbReference type="InterPro" id="IPR002491">
    <property type="entry name" value="ABC_transptr_periplasmic_BD"/>
</dbReference>
<sequence length="332" mass="35291">MVLLKKPFYRTSFSEKGKVTSYSVSRRMMMVGMGAGLAAAFGGAAASAHSSGELAQRDITDCRGRRVVVGTPQRIACIGGAITETLYALGAQDRIVAVDTTSTWPVEALQKKKSLGYMRTVSAEGVLSLQSDLVLSLNDAGPPTAIEQLMASSVPVVMVDSTPTPETIMNRTRFLATIINSPKEGDALCQTISEGFDALAQWRRALPTPPLKVLFVMSMQNGRPMVAGTGTAADSMIKLTGCVNAAGSMHGYKMLNDEALIPMAPQVVLLMAQSASRIQSELMGSVAFQQTPAGQSKGFVPMEGGRMLGFGPDTPHVALELSRRLSMFRKPA</sequence>
<keyword evidence="3" id="KW-1185">Reference proteome</keyword>
<organism evidence="2 3">
    <name type="scientific">Acetobacter tropicalis</name>
    <dbReference type="NCBI Taxonomy" id="104102"/>
    <lineage>
        <taxon>Bacteria</taxon>
        <taxon>Pseudomonadati</taxon>
        <taxon>Pseudomonadota</taxon>
        <taxon>Alphaproteobacteria</taxon>
        <taxon>Acetobacterales</taxon>
        <taxon>Acetobacteraceae</taxon>
        <taxon>Acetobacter</taxon>
    </lineage>
</organism>
<feature type="domain" description="Fe/B12 periplasmic-binding" evidence="1">
    <location>
        <begin position="74"/>
        <end position="332"/>
    </location>
</feature>
<dbReference type="Proteomes" id="UP000029448">
    <property type="component" value="Unassembled WGS sequence"/>
</dbReference>
<proteinExistence type="predicted"/>
<evidence type="ECO:0000313" key="2">
    <source>
        <dbReference type="EMBL" id="KGB26714.1"/>
    </source>
</evidence>
<comment type="caution">
    <text evidence="2">The sequence shown here is derived from an EMBL/GenBank/DDBJ whole genome shotgun (WGS) entry which is preliminary data.</text>
</comment>